<gene>
    <name evidence="1" type="ORF">C490_17933</name>
</gene>
<evidence type="ECO:0000313" key="2">
    <source>
        <dbReference type="Proteomes" id="UP000011613"/>
    </source>
</evidence>
<dbReference type="AlphaFoldDB" id="L9XLN1"/>
<comment type="caution">
    <text evidence="1">The sequence shown here is derived from an EMBL/GenBank/DDBJ whole genome shotgun (WGS) entry which is preliminary data.</text>
</comment>
<proteinExistence type="predicted"/>
<organism evidence="1 2">
    <name type="scientific">Natronobacterium gregoryi (strain ATCC 43098 / DSM 3393 / CCM 3738 / CIP 104747 / IAM 13177 / JCM 8860 / NBRC 102187 / NCIMB 2189 / SP2)</name>
    <dbReference type="NCBI Taxonomy" id="797304"/>
    <lineage>
        <taxon>Archaea</taxon>
        <taxon>Methanobacteriati</taxon>
        <taxon>Methanobacteriota</taxon>
        <taxon>Stenosarchaea group</taxon>
        <taxon>Halobacteria</taxon>
        <taxon>Halobacteriales</taxon>
        <taxon>Natrialbaceae</taxon>
        <taxon>Natronobacterium</taxon>
    </lineage>
</organism>
<accession>L9XLN1</accession>
<reference evidence="1 2" key="1">
    <citation type="journal article" date="2014" name="PLoS Genet.">
        <title>Phylogenetically driven sequencing of extremely halophilic archaea reveals strategies for static and dynamic osmo-response.</title>
        <authorList>
            <person name="Becker E.A."/>
            <person name="Seitzer P.M."/>
            <person name="Tritt A."/>
            <person name="Larsen D."/>
            <person name="Krusor M."/>
            <person name="Yao A.I."/>
            <person name="Wu D."/>
            <person name="Madern D."/>
            <person name="Eisen J.A."/>
            <person name="Darling A.E."/>
            <person name="Facciotti M.T."/>
        </authorList>
    </citation>
    <scope>NUCLEOTIDE SEQUENCE [LARGE SCALE GENOMIC DNA]</scope>
    <source>
        <strain evidence="1 2">SP2</strain>
    </source>
</reference>
<evidence type="ECO:0000313" key="1">
    <source>
        <dbReference type="EMBL" id="ELY62467.1"/>
    </source>
</evidence>
<name>L9XLN1_NATGS</name>
<dbReference type="EMBL" id="AOIC01000125">
    <property type="protein sequence ID" value="ELY62467.1"/>
    <property type="molecule type" value="Genomic_DNA"/>
</dbReference>
<protein>
    <submittedName>
        <fullName evidence="1">Uncharacterized protein</fullName>
    </submittedName>
</protein>
<sequence>MNEPLYDTISYWVPTMETCANCEEELPSRRYHVHLSTDDAVELPLCEGCRYKFVTAEWVDTVV</sequence>
<dbReference type="Proteomes" id="UP000011613">
    <property type="component" value="Unassembled WGS sequence"/>
</dbReference>